<sequence length="250" mass="28228">MSILNMKNVCKKYSTNKKINTIVLKDINLELKDNEFVGIMGSSGSGKTTLLNVASGIDKCDAGEIHISNNNICEMKKNELSLFRRKNLGMVFQDFNLLSSLTVEENILVPLILDKKYELMDGNIVDKISNMFDIGEILEKYPYEISGGQQQRVAICRAIINSPKIIFADEPTGNLDSKSSKKVLSYFDLLYKKHNASILMVTHDPFSASYCDRVVFLKDGLIIKEIIKQGNKSEFFNCIMKELEGFNDIE</sequence>
<accession>A0ABN1JLQ0</accession>
<dbReference type="CDD" id="cd03255">
    <property type="entry name" value="ABC_MJ0796_LolCDE_FtsE"/>
    <property type="match status" value="1"/>
</dbReference>
<gene>
    <name evidence="6" type="ORF">GCM10008906_24550</name>
</gene>
<dbReference type="EMBL" id="BAAACG010000010">
    <property type="protein sequence ID" value="GAA0742277.1"/>
    <property type="molecule type" value="Genomic_DNA"/>
</dbReference>
<keyword evidence="3" id="KW-0547">Nucleotide-binding</keyword>
<dbReference type="InterPro" id="IPR017871">
    <property type="entry name" value="ABC_transporter-like_CS"/>
</dbReference>
<proteinExistence type="inferred from homology"/>
<evidence type="ECO:0000256" key="4">
    <source>
        <dbReference type="ARBA" id="ARBA00022840"/>
    </source>
</evidence>
<reference evidence="6 7" key="1">
    <citation type="journal article" date="2019" name="Int. J. Syst. Evol. Microbiol.">
        <title>The Global Catalogue of Microorganisms (GCM) 10K type strain sequencing project: providing services to taxonomists for standard genome sequencing and annotation.</title>
        <authorList>
            <consortium name="The Broad Institute Genomics Platform"/>
            <consortium name="The Broad Institute Genome Sequencing Center for Infectious Disease"/>
            <person name="Wu L."/>
            <person name="Ma J."/>
        </authorList>
    </citation>
    <scope>NUCLEOTIDE SEQUENCE [LARGE SCALE GENOMIC DNA]</scope>
    <source>
        <strain evidence="6 7">JCM 1407</strain>
    </source>
</reference>
<dbReference type="PANTHER" id="PTHR42798">
    <property type="entry name" value="LIPOPROTEIN-RELEASING SYSTEM ATP-BINDING PROTEIN LOLD"/>
    <property type="match status" value="1"/>
</dbReference>
<keyword evidence="7" id="KW-1185">Reference proteome</keyword>
<evidence type="ECO:0000256" key="1">
    <source>
        <dbReference type="ARBA" id="ARBA00005417"/>
    </source>
</evidence>
<comment type="caution">
    <text evidence="6">The sequence shown here is derived from an EMBL/GenBank/DDBJ whole genome shotgun (WGS) entry which is preliminary data.</text>
</comment>
<dbReference type="Pfam" id="PF00005">
    <property type="entry name" value="ABC_tran"/>
    <property type="match status" value="1"/>
</dbReference>
<evidence type="ECO:0000256" key="2">
    <source>
        <dbReference type="ARBA" id="ARBA00022448"/>
    </source>
</evidence>
<dbReference type="SUPFAM" id="SSF52540">
    <property type="entry name" value="P-loop containing nucleoside triphosphate hydrolases"/>
    <property type="match status" value="1"/>
</dbReference>
<evidence type="ECO:0000259" key="5">
    <source>
        <dbReference type="PROSITE" id="PS50893"/>
    </source>
</evidence>
<evidence type="ECO:0000313" key="7">
    <source>
        <dbReference type="Proteomes" id="UP001501510"/>
    </source>
</evidence>
<evidence type="ECO:0000256" key="3">
    <source>
        <dbReference type="ARBA" id="ARBA00022741"/>
    </source>
</evidence>
<dbReference type="Gene3D" id="3.40.50.300">
    <property type="entry name" value="P-loop containing nucleotide triphosphate hydrolases"/>
    <property type="match status" value="1"/>
</dbReference>
<dbReference type="Proteomes" id="UP001501510">
    <property type="component" value="Unassembled WGS sequence"/>
</dbReference>
<dbReference type="SMART" id="SM00382">
    <property type="entry name" value="AAA"/>
    <property type="match status" value="1"/>
</dbReference>
<dbReference type="PROSITE" id="PS50893">
    <property type="entry name" value="ABC_TRANSPORTER_2"/>
    <property type="match status" value="1"/>
</dbReference>
<dbReference type="RefSeq" id="WP_343761936.1">
    <property type="nucleotide sequence ID" value="NZ_BAAACG010000010.1"/>
</dbReference>
<dbReference type="InterPro" id="IPR003439">
    <property type="entry name" value="ABC_transporter-like_ATP-bd"/>
</dbReference>
<dbReference type="PANTHER" id="PTHR42798:SF7">
    <property type="entry name" value="ALPHA-D-RIBOSE 1-METHYLPHOSPHONATE 5-TRIPHOSPHATE SYNTHASE SUBUNIT PHNL"/>
    <property type="match status" value="1"/>
</dbReference>
<dbReference type="InterPro" id="IPR003593">
    <property type="entry name" value="AAA+_ATPase"/>
</dbReference>
<dbReference type="GO" id="GO:0005524">
    <property type="term" value="F:ATP binding"/>
    <property type="evidence" value="ECO:0007669"/>
    <property type="project" value="UniProtKB-KW"/>
</dbReference>
<comment type="similarity">
    <text evidence="1">Belongs to the ABC transporter superfamily.</text>
</comment>
<name>A0ABN1JLQ0_9CLOT</name>
<dbReference type="InterPro" id="IPR017911">
    <property type="entry name" value="MacB-like_ATP-bd"/>
</dbReference>
<organism evidence="6 7">
    <name type="scientific">Clostridium oceanicum</name>
    <dbReference type="NCBI Taxonomy" id="1543"/>
    <lineage>
        <taxon>Bacteria</taxon>
        <taxon>Bacillati</taxon>
        <taxon>Bacillota</taxon>
        <taxon>Clostridia</taxon>
        <taxon>Eubacteriales</taxon>
        <taxon>Clostridiaceae</taxon>
        <taxon>Clostridium</taxon>
    </lineage>
</organism>
<evidence type="ECO:0000313" key="6">
    <source>
        <dbReference type="EMBL" id="GAA0742277.1"/>
    </source>
</evidence>
<feature type="domain" description="ABC transporter" evidence="5">
    <location>
        <begin position="4"/>
        <end position="244"/>
    </location>
</feature>
<dbReference type="InterPro" id="IPR027417">
    <property type="entry name" value="P-loop_NTPase"/>
</dbReference>
<protein>
    <submittedName>
        <fullName evidence="6">ABC transporter ATP-binding protein</fullName>
    </submittedName>
</protein>
<keyword evidence="2" id="KW-0813">Transport</keyword>
<keyword evidence="4 6" id="KW-0067">ATP-binding</keyword>
<dbReference type="PROSITE" id="PS00211">
    <property type="entry name" value="ABC_TRANSPORTER_1"/>
    <property type="match status" value="1"/>
</dbReference>